<dbReference type="FunFam" id="3.30.60.90:FF:000013">
    <property type="entry name" value="Transcriptional adapter"/>
    <property type="match status" value="1"/>
</dbReference>
<evidence type="ECO:0000256" key="9">
    <source>
        <dbReference type="PIRNR" id="PIRNR025024"/>
    </source>
</evidence>
<dbReference type="AlphaFoldDB" id="A0A443PZ01"/>
<keyword evidence="2" id="KW-0479">Metal-binding</keyword>
<evidence type="ECO:0000256" key="11">
    <source>
        <dbReference type="SAM" id="MobiDB-lite"/>
    </source>
</evidence>
<dbReference type="SMART" id="SM00717">
    <property type="entry name" value="SANT"/>
    <property type="match status" value="1"/>
</dbReference>
<dbReference type="GO" id="GO:0008270">
    <property type="term" value="F:zinc ion binding"/>
    <property type="evidence" value="ECO:0007669"/>
    <property type="project" value="UniProtKB-KW"/>
</dbReference>
<keyword evidence="8 9" id="KW-0539">Nucleus</keyword>
<dbReference type="InterPro" id="IPR055141">
    <property type="entry name" value="TADA2A_B-like_dom"/>
</dbReference>
<feature type="region of interest" description="Disordered" evidence="11">
    <location>
        <begin position="287"/>
        <end position="326"/>
    </location>
</feature>
<evidence type="ECO:0000256" key="4">
    <source>
        <dbReference type="ARBA" id="ARBA00022833"/>
    </source>
</evidence>
<dbReference type="PROSITE" id="PS01357">
    <property type="entry name" value="ZF_ZZ_1"/>
    <property type="match status" value="1"/>
</dbReference>
<dbReference type="PROSITE" id="PS50934">
    <property type="entry name" value="SWIRM"/>
    <property type="match status" value="1"/>
</dbReference>
<dbReference type="Gene3D" id="1.10.10.10">
    <property type="entry name" value="Winged helix-like DNA-binding domain superfamily/Winged helix DNA-binding domain"/>
    <property type="match status" value="1"/>
</dbReference>
<keyword evidence="6" id="KW-0238">DNA-binding</keyword>
<keyword evidence="18" id="KW-1185">Reference proteome</keyword>
<feature type="domain" description="HTH myb-type" evidence="16">
    <location>
        <begin position="108"/>
        <end position="155"/>
    </location>
</feature>
<dbReference type="CDD" id="cd00167">
    <property type="entry name" value="SANT"/>
    <property type="match status" value="1"/>
</dbReference>
<sequence length="611" mass="68170">MGRYRGVPNSTDEDPTQRNKRRRPASSGENLETVASGQGTIDGKRALYHCNYCNKDISGKIRIKCVKCPDFDLCVECYSVGGEVTPHKSNHPYRVMDNLSFPLICPDWNADEEILLLEGIEMYGLGNWAEVAEHVGTKSKQQCIEHYKSAYLNSPCYPLPVIHLFSCFLSVLIYLLLDMSHVVGKNRKELLAMAKVQGEGKKGFPSTVENTPKEDSPFSPSRVKIEDSSKEGLVGRSPSGLIADGDSGESKMSGVGCINTNAVSTGAGKQASFKDGSDGIKVDGLTAAEETQIDRSVGGKKPKNSGDDGPSMTELSGYNPKRQEFDPEYDNDAEQMLAEMEFKDTDNEAERELKLRVLRIYCSRLDERKRRKDFVLERNLLYPNPIEKELSSEEKEIYNRCRVFMRFQSQEEHEAFVQGLIDEHRIRKRIQELQEARAAGCRTRAEADAFLAQKRKKESEANARKAKETGQLITNGKVLQRANRPMKGESEGSPRSAVDNPKMKGSIGLESGGKDSSSTTTGANTKSLDEWDITGLPGADLLTETEQQFCCQNRLLPSHYLKMLEVLTVQAMTGNITKRSDAYCLFKVDTNKVDRVYDMAMKKGLVKRDEA</sequence>
<dbReference type="Gene3D" id="1.10.10.60">
    <property type="entry name" value="Homeodomain-like"/>
    <property type="match status" value="1"/>
</dbReference>
<dbReference type="GO" id="GO:0006338">
    <property type="term" value="P:chromatin remodeling"/>
    <property type="evidence" value="ECO:0007669"/>
    <property type="project" value="TreeGrafter"/>
</dbReference>
<keyword evidence="7 9" id="KW-0804">Transcription</keyword>
<evidence type="ECO:0000256" key="3">
    <source>
        <dbReference type="ARBA" id="ARBA00022771"/>
    </source>
</evidence>
<keyword evidence="5 9" id="KW-0805">Transcription regulation</keyword>
<dbReference type="GO" id="GO:0005634">
    <property type="term" value="C:nucleus"/>
    <property type="evidence" value="ECO:0007669"/>
    <property type="project" value="UniProtKB-SubCell"/>
</dbReference>
<evidence type="ECO:0000256" key="5">
    <source>
        <dbReference type="ARBA" id="ARBA00023015"/>
    </source>
</evidence>
<feature type="domain" description="SANT" evidence="15">
    <location>
        <begin position="103"/>
        <end position="155"/>
    </location>
</feature>
<dbReference type="GO" id="GO:0003677">
    <property type="term" value="F:DNA binding"/>
    <property type="evidence" value="ECO:0007669"/>
    <property type="project" value="UniProtKB-KW"/>
</dbReference>
<dbReference type="Gene3D" id="3.30.60.90">
    <property type="match status" value="1"/>
</dbReference>
<evidence type="ECO:0000259" key="15">
    <source>
        <dbReference type="PROSITE" id="PS51293"/>
    </source>
</evidence>
<evidence type="ECO:0000256" key="8">
    <source>
        <dbReference type="ARBA" id="ARBA00023242"/>
    </source>
</evidence>
<dbReference type="Pfam" id="PF22941">
    <property type="entry name" value="TADA2A-like_3rd"/>
    <property type="match status" value="1"/>
</dbReference>
<feature type="compositionally biased region" description="Basic and acidic residues" evidence="11">
    <location>
        <begin position="457"/>
        <end position="468"/>
    </location>
</feature>
<feature type="domain" description="SWIRM" evidence="14">
    <location>
        <begin position="522"/>
        <end position="611"/>
    </location>
</feature>
<dbReference type="InterPro" id="IPR017930">
    <property type="entry name" value="Myb_dom"/>
</dbReference>
<feature type="region of interest" description="Disordered" evidence="11">
    <location>
        <begin position="200"/>
        <end position="249"/>
    </location>
</feature>
<evidence type="ECO:0000256" key="10">
    <source>
        <dbReference type="PROSITE-ProRule" id="PRU00228"/>
    </source>
</evidence>
<dbReference type="InterPro" id="IPR017884">
    <property type="entry name" value="SANT_dom"/>
</dbReference>
<evidence type="ECO:0000256" key="6">
    <source>
        <dbReference type="ARBA" id="ARBA00023125"/>
    </source>
</evidence>
<feature type="region of interest" description="Disordered" evidence="11">
    <location>
        <begin position="1"/>
        <end position="35"/>
    </location>
</feature>
<dbReference type="InterPro" id="IPR001005">
    <property type="entry name" value="SANT/Myb"/>
</dbReference>
<dbReference type="InterPro" id="IPR043145">
    <property type="entry name" value="Znf_ZZ_sf"/>
</dbReference>
<feature type="region of interest" description="Disordered" evidence="11">
    <location>
        <begin position="455"/>
        <end position="529"/>
    </location>
</feature>
<gene>
    <name evidence="17" type="ORF">CKAN_02537000</name>
</gene>
<dbReference type="EMBL" id="QPKB01000011">
    <property type="protein sequence ID" value="RWR96006.1"/>
    <property type="molecule type" value="Genomic_DNA"/>
</dbReference>
<dbReference type="PIRSF" id="PIRSF025024">
    <property type="entry name" value="Transcriptional_adaptor_2"/>
    <property type="match status" value="1"/>
</dbReference>
<accession>A0A443PZ01</accession>
<dbReference type="Pfam" id="PF25299">
    <property type="entry name" value="ZZ_ADA2"/>
    <property type="match status" value="1"/>
</dbReference>
<evidence type="ECO:0000259" key="13">
    <source>
        <dbReference type="PROSITE" id="PS50135"/>
    </source>
</evidence>
<dbReference type="PANTHER" id="PTHR12374">
    <property type="entry name" value="TRANSCRIPTIONAL ADAPTOR 2 ADA2 -RELATED"/>
    <property type="match status" value="1"/>
</dbReference>
<dbReference type="SUPFAM" id="SSF57850">
    <property type="entry name" value="RING/U-box"/>
    <property type="match status" value="1"/>
</dbReference>
<evidence type="ECO:0000256" key="7">
    <source>
        <dbReference type="ARBA" id="ARBA00023163"/>
    </source>
</evidence>
<dbReference type="PANTHER" id="PTHR12374:SF20">
    <property type="entry name" value="TRANSCRIPTIONAL ADAPTER 2-ALPHA"/>
    <property type="match status" value="1"/>
</dbReference>
<dbReference type="Pfam" id="PF00249">
    <property type="entry name" value="Myb_DNA-binding"/>
    <property type="match status" value="1"/>
</dbReference>
<evidence type="ECO:0000313" key="18">
    <source>
        <dbReference type="Proteomes" id="UP000283530"/>
    </source>
</evidence>
<evidence type="ECO:0000259" key="16">
    <source>
        <dbReference type="PROSITE" id="PS51294"/>
    </source>
</evidence>
<dbReference type="OrthoDB" id="270417at2759"/>
<dbReference type="PROSITE" id="PS50090">
    <property type="entry name" value="MYB_LIKE"/>
    <property type="match status" value="1"/>
</dbReference>
<evidence type="ECO:0000256" key="2">
    <source>
        <dbReference type="ARBA" id="ARBA00022723"/>
    </source>
</evidence>
<dbReference type="FunFam" id="1.10.10.60:FF:000115">
    <property type="entry name" value="Transcriptional adapter 2"/>
    <property type="match status" value="1"/>
</dbReference>
<dbReference type="SMART" id="SM00291">
    <property type="entry name" value="ZnF_ZZ"/>
    <property type="match status" value="1"/>
</dbReference>
<dbReference type="InterPro" id="IPR016827">
    <property type="entry name" value="Ada2/TADA2"/>
</dbReference>
<dbReference type="InterPro" id="IPR007526">
    <property type="entry name" value="SWIRM"/>
</dbReference>
<organism evidence="17 18">
    <name type="scientific">Cinnamomum micranthum f. kanehirae</name>
    <dbReference type="NCBI Taxonomy" id="337451"/>
    <lineage>
        <taxon>Eukaryota</taxon>
        <taxon>Viridiplantae</taxon>
        <taxon>Streptophyta</taxon>
        <taxon>Embryophyta</taxon>
        <taxon>Tracheophyta</taxon>
        <taxon>Spermatophyta</taxon>
        <taxon>Magnoliopsida</taxon>
        <taxon>Magnoliidae</taxon>
        <taxon>Laurales</taxon>
        <taxon>Lauraceae</taxon>
        <taxon>Cinnamomum</taxon>
    </lineage>
</organism>
<feature type="domain" description="ZZ-type" evidence="13">
    <location>
        <begin position="45"/>
        <end position="101"/>
    </location>
</feature>
<dbReference type="STRING" id="337451.A0A443PZ01"/>
<dbReference type="PROSITE" id="PS50135">
    <property type="entry name" value="ZF_ZZ_2"/>
    <property type="match status" value="1"/>
</dbReference>
<dbReference type="InterPro" id="IPR009057">
    <property type="entry name" value="Homeodomain-like_sf"/>
</dbReference>
<dbReference type="Proteomes" id="UP000283530">
    <property type="component" value="Unassembled WGS sequence"/>
</dbReference>
<comment type="subcellular location">
    <subcellularLocation>
        <location evidence="1 9">Nucleus</location>
    </subcellularLocation>
</comment>
<dbReference type="PROSITE" id="PS51294">
    <property type="entry name" value="HTH_MYB"/>
    <property type="match status" value="1"/>
</dbReference>
<name>A0A443PZ01_9MAGN</name>
<evidence type="ECO:0000256" key="1">
    <source>
        <dbReference type="ARBA" id="ARBA00004123"/>
    </source>
</evidence>
<protein>
    <recommendedName>
        <fullName evidence="9">Transcriptional adapter</fullName>
    </recommendedName>
</protein>
<evidence type="ECO:0000259" key="12">
    <source>
        <dbReference type="PROSITE" id="PS50090"/>
    </source>
</evidence>
<comment type="caution">
    <text evidence="17">The sequence shown here is derived from an EMBL/GenBank/DDBJ whole genome shotgun (WGS) entry which is preliminary data.</text>
</comment>
<proteinExistence type="predicted"/>
<keyword evidence="4" id="KW-0862">Zinc</keyword>
<dbReference type="SUPFAM" id="SSF46689">
    <property type="entry name" value="Homeodomain-like"/>
    <property type="match status" value="2"/>
</dbReference>
<evidence type="ECO:0000259" key="14">
    <source>
        <dbReference type="PROSITE" id="PS50934"/>
    </source>
</evidence>
<evidence type="ECO:0000313" key="17">
    <source>
        <dbReference type="EMBL" id="RWR96006.1"/>
    </source>
</evidence>
<feature type="domain" description="Myb-like" evidence="12">
    <location>
        <begin position="108"/>
        <end position="151"/>
    </location>
</feature>
<dbReference type="InterPro" id="IPR036388">
    <property type="entry name" value="WH-like_DNA-bd_sf"/>
</dbReference>
<dbReference type="GO" id="GO:0006357">
    <property type="term" value="P:regulation of transcription by RNA polymerase II"/>
    <property type="evidence" value="ECO:0007669"/>
    <property type="project" value="InterPro"/>
</dbReference>
<reference evidence="17 18" key="1">
    <citation type="journal article" date="2019" name="Nat. Plants">
        <title>Stout camphor tree genome fills gaps in understanding of flowering plant genome evolution.</title>
        <authorList>
            <person name="Chaw S.M."/>
            <person name="Liu Y.C."/>
            <person name="Wu Y.W."/>
            <person name="Wang H.Y."/>
            <person name="Lin C.I."/>
            <person name="Wu C.S."/>
            <person name="Ke H.M."/>
            <person name="Chang L.Y."/>
            <person name="Hsu C.Y."/>
            <person name="Yang H.T."/>
            <person name="Sudianto E."/>
            <person name="Hsu M.H."/>
            <person name="Wu K.P."/>
            <person name="Wang L.N."/>
            <person name="Leebens-Mack J.H."/>
            <person name="Tsai I.J."/>
        </authorList>
    </citation>
    <scope>NUCLEOTIDE SEQUENCE [LARGE SCALE GENOMIC DNA]</scope>
    <source>
        <strain evidence="18">cv. Chaw 1501</strain>
        <tissue evidence="17">Young leaves</tissue>
    </source>
</reference>
<dbReference type="CDD" id="cd02335">
    <property type="entry name" value="ZZ_ADA2"/>
    <property type="match status" value="1"/>
</dbReference>
<dbReference type="InterPro" id="IPR041983">
    <property type="entry name" value="ADA2-like_ZZ"/>
</dbReference>
<dbReference type="PROSITE" id="PS51293">
    <property type="entry name" value="SANT"/>
    <property type="match status" value="1"/>
</dbReference>
<dbReference type="GO" id="GO:0003682">
    <property type="term" value="F:chromatin binding"/>
    <property type="evidence" value="ECO:0007669"/>
    <property type="project" value="TreeGrafter"/>
</dbReference>
<dbReference type="GO" id="GO:0003713">
    <property type="term" value="F:transcription coactivator activity"/>
    <property type="evidence" value="ECO:0007669"/>
    <property type="project" value="InterPro"/>
</dbReference>
<dbReference type="FunFam" id="1.10.10.10:FF:000087">
    <property type="entry name" value="Transcriptional adapter 2"/>
    <property type="match status" value="1"/>
</dbReference>
<dbReference type="InterPro" id="IPR000433">
    <property type="entry name" value="Znf_ZZ"/>
</dbReference>
<keyword evidence="3 10" id="KW-0863">Zinc-finger</keyword>